<name>A0A0F9A096_9ZZZZ</name>
<accession>A0A0F9A096</accession>
<dbReference type="GO" id="GO:0070069">
    <property type="term" value="C:cytochrome complex"/>
    <property type="evidence" value="ECO:0007669"/>
    <property type="project" value="TreeGrafter"/>
</dbReference>
<evidence type="ECO:0000256" key="6">
    <source>
        <dbReference type="SAM" id="Phobius"/>
    </source>
</evidence>
<keyword evidence="4 6" id="KW-1133">Transmembrane helix</keyword>
<evidence type="ECO:0008006" key="8">
    <source>
        <dbReference type="Google" id="ProtNLM"/>
    </source>
</evidence>
<dbReference type="PANTHER" id="PTHR43141:SF4">
    <property type="entry name" value="CYTOCHROME BD2 SUBUNIT II"/>
    <property type="match status" value="1"/>
</dbReference>
<keyword evidence="2" id="KW-1003">Cell membrane</keyword>
<evidence type="ECO:0000313" key="7">
    <source>
        <dbReference type="EMBL" id="KKK65606.1"/>
    </source>
</evidence>
<keyword evidence="5 6" id="KW-0472">Membrane</keyword>
<evidence type="ECO:0000256" key="2">
    <source>
        <dbReference type="ARBA" id="ARBA00022475"/>
    </source>
</evidence>
<dbReference type="GO" id="GO:0019646">
    <property type="term" value="P:aerobic electron transport chain"/>
    <property type="evidence" value="ECO:0007669"/>
    <property type="project" value="TreeGrafter"/>
</dbReference>
<evidence type="ECO:0000256" key="4">
    <source>
        <dbReference type="ARBA" id="ARBA00022989"/>
    </source>
</evidence>
<dbReference type="PANTHER" id="PTHR43141">
    <property type="entry name" value="CYTOCHROME BD2 SUBUNIT II"/>
    <property type="match status" value="1"/>
</dbReference>
<dbReference type="GO" id="GO:0009055">
    <property type="term" value="F:electron transfer activity"/>
    <property type="evidence" value="ECO:0007669"/>
    <property type="project" value="TreeGrafter"/>
</dbReference>
<dbReference type="EMBL" id="LAZR01060468">
    <property type="protein sequence ID" value="KKK65606.1"/>
    <property type="molecule type" value="Genomic_DNA"/>
</dbReference>
<dbReference type="GO" id="GO:0005886">
    <property type="term" value="C:plasma membrane"/>
    <property type="evidence" value="ECO:0007669"/>
    <property type="project" value="UniProtKB-SubCell"/>
</dbReference>
<gene>
    <name evidence="7" type="ORF">LCGC14_2972460</name>
</gene>
<evidence type="ECO:0000256" key="3">
    <source>
        <dbReference type="ARBA" id="ARBA00022692"/>
    </source>
</evidence>
<organism evidence="7">
    <name type="scientific">marine sediment metagenome</name>
    <dbReference type="NCBI Taxonomy" id="412755"/>
    <lineage>
        <taxon>unclassified sequences</taxon>
        <taxon>metagenomes</taxon>
        <taxon>ecological metagenomes</taxon>
    </lineage>
</organism>
<proteinExistence type="predicted"/>
<feature type="transmembrane region" description="Helical" evidence="6">
    <location>
        <begin position="59"/>
        <end position="84"/>
    </location>
</feature>
<protein>
    <recommendedName>
        <fullName evidence="8">Cytochrome d ubiquinol oxidase subunit II</fullName>
    </recommendedName>
</protein>
<dbReference type="InterPro" id="IPR003317">
    <property type="entry name" value="Cyt-d_oxidase_su2"/>
</dbReference>
<dbReference type="Pfam" id="PF02322">
    <property type="entry name" value="Cyt_bd_oxida_II"/>
    <property type="match status" value="1"/>
</dbReference>
<comment type="caution">
    <text evidence="7">The sequence shown here is derived from an EMBL/GenBank/DDBJ whole genome shotgun (WGS) entry which is preliminary data.</text>
</comment>
<evidence type="ECO:0000256" key="1">
    <source>
        <dbReference type="ARBA" id="ARBA00004651"/>
    </source>
</evidence>
<dbReference type="GO" id="GO:0016682">
    <property type="term" value="F:oxidoreductase activity, acting on diphenols and related substances as donors, oxygen as acceptor"/>
    <property type="evidence" value="ECO:0007669"/>
    <property type="project" value="TreeGrafter"/>
</dbReference>
<comment type="subcellular location">
    <subcellularLocation>
        <location evidence="1">Cell membrane</location>
        <topology evidence="1">Multi-pass membrane protein</topology>
    </subcellularLocation>
</comment>
<keyword evidence="3 6" id="KW-0812">Transmembrane</keyword>
<sequence>MADVVAALLLVGISAYAVLGGADFGAGFWDLVAGGEKRGARQRALIERSIGPVWEANNVWLIFALVICWTGFPLAFGSIGSTLFI</sequence>
<dbReference type="AlphaFoldDB" id="A0A0F9A096"/>
<evidence type="ECO:0000256" key="5">
    <source>
        <dbReference type="ARBA" id="ARBA00023136"/>
    </source>
</evidence>
<feature type="non-terminal residue" evidence="7">
    <location>
        <position position="85"/>
    </location>
</feature>
<reference evidence="7" key="1">
    <citation type="journal article" date="2015" name="Nature">
        <title>Complex archaea that bridge the gap between prokaryotes and eukaryotes.</title>
        <authorList>
            <person name="Spang A."/>
            <person name="Saw J.H."/>
            <person name="Jorgensen S.L."/>
            <person name="Zaremba-Niedzwiedzka K."/>
            <person name="Martijn J."/>
            <person name="Lind A.E."/>
            <person name="van Eijk R."/>
            <person name="Schleper C."/>
            <person name="Guy L."/>
            <person name="Ettema T.J."/>
        </authorList>
    </citation>
    <scope>NUCLEOTIDE SEQUENCE</scope>
</reference>